<accession>A0A1Y2E831</accession>
<protein>
    <submittedName>
        <fullName evidence="1">Uncharacterized protein</fullName>
    </submittedName>
</protein>
<dbReference type="EMBL" id="MCFJ01000004">
    <property type="protein sequence ID" value="ORY67005.1"/>
    <property type="molecule type" value="Genomic_DNA"/>
</dbReference>
<dbReference type="RefSeq" id="XP_040717629.1">
    <property type="nucleotide sequence ID" value="XM_040864991.1"/>
</dbReference>
<dbReference type="SUPFAM" id="SSF51735">
    <property type="entry name" value="NAD(P)-binding Rossmann-fold domains"/>
    <property type="match status" value="1"/>
</dbReference>
<dbReference type="OrthoDB" id="1274115at2759"/>
<dbReference type="GeneID" id="63781203"/>
<proteinExistence type="predicted"/>
<evidence type="ECO:0000313" key="1">
    <source>
        <dbReference type="EMBL" id="ORY67005.1"/>
    </source>
</evidence>
<evidence type="ECO:0000313" key="2">
    <source>
        <dbReference type="Proteomes" id="UP000193689"/>
    </source>
</evidence>
<dbReference type="InParanoid" id="A0A1Y2E831"/>
<dbReference type="Proteomes" id="UP000193689">
    <property type="component" value="Unassembled WGS sequence"/>
</dbReference>
<gene>
    <name evidence="1" type="ORF">BCR38DRAFT_509320</name>
</gene>
<keyword evidence="2" id="KW-1185">Reference proteome</keyword>
<dbReference type="Gene3D" id="3.40.50.720">
    <property type="entry name" value="NAD(P)-binding Rossmann-like Domain"/>
    <property type="match status" value="1"/>
</dbReference>
<dbReference type="STRING" id="1141098.A0A1Y2E831"/>
<comment type="caution">
    <text evidence="1">The sequence shown here is derived from an EMBL/GenBank/DDBJ whole genome shotgun (WGS) entry which is preliminary data.</text>
</comment>
<organism evidence="1 2">
    <name type="scientific">Pseudomassariella vexata</name>
    <dbReference type="NCBI Taxonomy" id="1141098"/>
    <lineage>
        <taxon>Eukaryota</taxon>
        <taxon>Fungi</taxon>
        <taxon>Dikarya</taxon>
        <taxon>Ascomycota</taxon>
        <taxon>Pezizomycotina</taxon>
        <taxon>Sordariomycetes</taxon>
        <taxon>Xylariomycetidae</taxon>
        <taxon>Amphisphaeriales</taxon>
        <taxon>Pseudomassariaceae</taxon>
        <taxon>Pseudomassariella</taxon>
    </lineage>
</organism>
<reference evidence="1 2" key="1">
    <citation type="submission" date="2016-07" db="EMBL/GenBank/DDBJ databases">
        <title>Pervasive Adenine N6-methylation of Active Genes in Fungi.</title>
        <authorList>
            <consortium name="DOE Joint Genome Institute"/>
            <person name="Mondo S.J."/>
            <person name="Dannebaum R.O."/>
            <person name="Kuo R.C."/>
            <person name="Labutti K."/>
            <person name="Haridas S."/>
            <person name="Kuo A."/>
            <person name="Salamov A."/>
            <person name="Ahrendt S.R."/>
            <person name="Lipzen A."/>
            <person name="Sullivan W."/>
            <person name="Andreopoulos W.B."/>
            <person name="Clum A."/>
            <person name="Lindquist E."/>
            <person name="Daum C."/>
            <person name="Ramamoorthy G.K."/>
            <person name="Gryganskyi A."/>
            <person name="Culley D."/>
            <person name="Magnuson J.K."/>
            <person name="James T.Y."/>
            <person name="O'Malley M.A."/>
            <person name="Stajich J.E."/>
            <person name="Spatafora J.W."/>
            <person name="Visel A."/>
            <person name="Grigoriev I.V."/>
        </authorList>
    </citation>
    <scope>NUCLEOTIDE SEQUENCE [LARGE SCALE GENOMIC DNA]</scope>
    <source>
        <strain evidence="1 2">CBS 129021</strain>
    </source>
</reference>
<dbReference type="AlphaFoldDB" id="A0A1Y2E831"/>
<sequence length="135" mass="15716">MDILVENAGYYCRVKAYKTSHQARSSHQTKNKTSLFGLRINLQLPRPPIRDACRDSWHALLEIWHHRQRQQYRRPRRSPESGFYTTRKFALEGLSQSMAREVAKFGFSVLIVESAASRANFLGPLVHKERVCVRC</sequence>
<dbReference type="InterPro" id="IPR036291">
    <property type="entry name" value="NAD(P)-bd_dom_sf"/>
</dbReference>
<name>A0A1Y2E831_9PEZI</name>